<feature type="chain" id="PRO_5043326360" description="Pectinesterase inhibitor domain-containing protein" evidence="1">
    <location>
        <begin position="28"/>
        <end position="177"/>
    </location>
</feature>
<accession>A0AAV1W199</accession>
<protein>
    <recommendedName>
        <fullName evidence="4">Pectinesterase inhibitor domain-containing protein</fullName>
    </recommendedName>
</protein>
<evidence type="ECO:0000256" key="1">
    <source>
        <dbReference type="SAM" id="SignalP"/>
    </source>
</evidence>
<keyword evidence="3" id="KW-1185">Reference proteome</keyword>
<dbReference type="EMBL" id="CAXHTB010000003">
    <property type="protein sequence ID" value="CAL0303020.1"/>
    <property type="molecule type" value="Genomic_DNA"/>
</dbReference>
<name>A0AAV1W199_LUPLU</name>
<dbReference type="Proteomes" id="UP001497480">
    <property type="component" value="Unassembled WGS sequence"/>
</dbReference>
<proteinExistence type="predicted"/>
<organism evidence="2 3">
    <name type="scientific">Lupinus luteus</name>
    <name type="common">European yellow lupine</name>
    <dbReference type="NCBI Taxonomy" id="3873"/>
    <lineage>
        <taxon>Eukaryota</taxon>
        <taxon>Viridiplantae</taxon>
        <taxon>Streptophyta</taxon>
        <taxon>Embryophyta</taxon>
        <taxon>Tracheophyta</taxon>
        <taxon>Spermatophyta</taxon>
        <taxon>Magnoliopsida</taxon>
        <taxon>eudicotyledons</taxon>
        <taxon>Gunneridae</taxon>
        <taxon>Pentapetalae</taxon>
        <taxon>rosids</taxon>
        <taxon>fabids</taxon>
        <taxon>Fabales</taxon>
        <taxon>Fabaceae</taxon>
        <taxon>Papilionoideae</taxon>
        <taxon>50 kb inversion clade</taxon>
        <taxon>genistoids sensu lato</taxon>
        <taxon>core genistoids</taxon>
        <taxon>Genisteae</taxon>
        <taxon>Lupinus</taxon>
    </lineage>
</organism>
<keyword evidence="1" id="KW-0732">Signal</keyword>
<dbReference type="SUPFAM" id="SSF101148">
    <property type="entry name" value="Plant invertase/pectin methylesterase inhibitor"/>
    <property type="match status" value="1"/>
</dbReference>
<gene>
    <name evidence="2" type="ORF">LLUT_LOCUS4080</name>
</gene>
<dbReference type="PANTHER" id="PTHR31890">
    <property type="entry name" value="PLANT INVERTASE/PECTIN METHYLESTERASE INHIBITOR SUPERFAMILY PROTEIN"/>
    <property type="match status" value="1"/>
</dbReference>
<feature type="signal peptide" evidence="1">
    <location>
        <begin position="1"/>
        <end position="27"/>
    </location>
</feature>
<dbReference type="Gene3D" id="1.20.140.40">
    <property type="entry name" value="Invertase/pectin methylesterase inhibitor family protein"/>
    <property type="match status" value="1"/>
</dbReference>
<dbReference type="InterPro" id="IPR035513">
    <property type="entry name" value="Invertase/methylesterase_inhib"/>
</dbReference>
<comment type="caution">
    <text evidence="2">The sequence shown here is derived from an EMBL/GenBank/DDBJ whole genome shotgun (WGS) entry which is preliminary data.</text>
</comment>
<reference evidence="2 3" key="1">
    <citation type="submission" date="2024-03" db="EMBL/GenBank/DDBJ databases">
        <authorList>
            <person name="Martinez-Hernandez J."/>
        </authorList>
    </citation>
    <scope>NUCLEOTIDE SEQUENCE [LARGE SCALE GENOMIC DNA]</scope>
</reference>
<dbReference type="AlphaFoldDB" id="A0AAV1W199"/>
<evidence type="ECO:0000313" key="2">
    <source>
        <dbReference type="EMBL" id="CAL0303020.1"/>
    </source>
</evidence>
<evidence type="ECO:0000313" key="3">
    <source>
        <dbReference type="Proteomes" id="UP001497480"/>
    </source>
</evidence>
<sequence>MNTSKVSCLLFTVSMILISHSLMAASGEILYEGVCIEAKNLDCVPLVKDDPQLTSTKKYLDLSRFILDFVEKKAREGKEYMFQIAKKYPTECIILCANNTYESTITLFKNAERELIEDPEAAAYEARVAGDGPEYCAEAFKAANIENPPINKLVASLAEWEVKVSQGIVISLQNKAS</sequence>
<dbReference type="PANTHER" id="PTHR31890:SF9">
    <property type="entry name" value="PLANT INVERTASE_PECTIN METHYLESTERASE INHIBITOR SUPERFAMILY PROTEIN"/>
    <property type="match status" value="1"/>
</dbReference>
<evidence type="ECO:0008006" key="4">
    <source>
        <dbReference type="Google" id="ProtNLM"/>
    </source>
</evidence>